<dbReference type="Gene3D" id="2.40.320.10">
    <property type="entry name" value="Hypothetical Protein Pfu-838710-001"/>
    <property type="match status" value="1"/>
</dbReference>
<gene>
    <name evidence="2" type="ORF">H9901_02690</name>
</gene>
<dbReference type="PIRSF" id="PIRSF012526">
    <property type="entry name" value="CYTH_UCP012526"/>
    <property type="match status" value="1"/>
</dbReference>
<dbReference type="Pfam" id="PF01928">
    <property type="entry name" value="CYTH"/>
    <property type="match status" value="1"/>
</dbReference>
<dbReference type="EMBL" id="JAHLFS010000033">
    <property type="protein sequence ID" value="MBU3851585.1"/>
    <property type="molecule type" value="Genomic_DNA"/>
</dbReference>
<reference evidence="2" key="2">
    <citation type="submission" date="2021-04" db="EMBL/GenBank/DDBJ databases">
        <authorList>
            <person name="Gilroy R."/>
        </authorList>
    </citation>
    <scope>NUCLEOTIDE SEQUENCE</scope>
    <source>
        <strain evidence="2">F6-6636</strain>
    </source>
</reference>
<organism evidence="2 3">
    <name type="scientific">Candidatus Paralactobacillus gallistercoris</name>
    <dbReference type="NCBI Taxonomy" id="2838724"/>
    <lineage>
        <taxon>Bacteria</taxon>
        <taxon>Bacillati</taxon>
        <taxon>Bacillota</taxon>
        <taxon>Bacilli</taxon>
        <taxon>Lactobacillales</taxon>
        <taxon>Lactobacillaceae</taxon>
        <taxon>Lactobacillus</taxon>
    </lineage>
</organism>
<dbReference type="AlphaFoldDB" id="A0A948TJ38"/>
<evidence type="ECO:0000259" key="1">
    <source>
        <dbReference type="PROSITE" id="PS51707"/>
    </source>
</evidence>
<sequence length="197" mass="22958">MQNQETEFKNILTKEQFDNIKATYHFQPAFQQTNVYFDTANNDLKKQQMGMRIRLFADDAEQTLKTPAPNHIAHQLIETTDKLQKTTAITLLNNNQIYQQGAVAQVLKQHHIKIAQLKIIAWATTTRRLLHLPAGLLTLDQTEYPNHTCDYELEMEIDPQNYQFSSNFFQKLLVNFHIAKVPVRNKIARALANYHHK</sequence>
<accession>A0A948TJ38</accession>
<feature type="domain" description="CYTH" evidence="1">
    <location>
        <begin position="3"/>
        <end position="197"/>
    </location>
</feature>
<dbReference type="Proteomes" id="UP000777303">
    <property type="component" value="Unassembled WGS sequence"/>
</dbReference>
<dbReference type="InterPro" id="IPR023577">
    <property type="entry name" value="CYTH_domain"/>
</dbReference>
<name>A0A948TJ38_9LACO</name>
<comment type="caution">
    <text evidence="2">The sequence shown here is derived from an EMBL/GenBank/DDBJ whole genome shotgun (WGS) entry which is preliminary data.</text>
</comment>
<reference evidence="2" key="1">
    <citation type="journal article" date="2021" name="PeerJ">
        <title>Extensive microbial diversity within the chicken gut microbiome revealed by metagenomics and culture.</title>
        <authorList>
            <person name="Gilroy R."/>
            <person name="Ravi A."/>
            <person name="Getino M."/>
            <person name="Pursley I."/>
            <person name="Horton D.L."/>
            <person name="Alikhan N.F."/>
            <person name="Baker D."/>
            <person name="Gharbi K."/>
            <person name="Hall N."/>
            <person name="Watson M."/>
            <person name="Adriaenssens E.M."/>
            <person name="Foster-Nyarko E."/>
            <person name="Jarju S."/>
            <person name="Secka A."/>
            <person name="Antonio M."/>
            <person name="Oren A."/>
            <person name="Chaudhuri R.R."/>
            <person name="La Ragione R."/>
            <person name="Hildebrand F."/>
            <person name="Pallen M.J."/>
        </authorList>
    </citation>
    <scope>NUCLEOTIDE SEQUENCE</scope>
    <source>
        <strain evidence="2">F6-6636</strain>
    </source>
</reference>
<evidence type="ECO:0000313" key="2">
    <source>
        <dbReference type="EMBL" id="MBU3851585.1"/>
    </source>
</evidence>
<dbReference type="InterPro" id="IPR009195">
    <property type="entry name" value="Uncharacterised_YjbK"/>
</dbReference>
<dbReference type="CDD" id="cd07762">
    <property type="entry name" value="CYTH-like_Pase_1"/>
    <property type="match status" value="1"/>
</dbReference>
<protein>
    <submittedName>
        <fullName evidence="2">CYTH domain-containing protein</fullName>
    </submittedName>
</protein>
<dbReference type="PROSITE" id="PS51707">
    <property type="entry name" value="CYTH"/>
    <property type="match status" value="1"/>
</dbReference>
<dbReference type="SUPFAM" id="SSF55154">
    <property type="entry name" value="CYTH-like phosphatases"/>
    <property type="match status" value="1"/>
</dbReference>
<evidence type="ECO:0000313" key="3">
    <source>
        <dbReference type="Proteomes" id="UP000777303"/>
    </source>
</evidence>
<dbReference type="SMART" id="SM01118">
    <property type="entry name" value="CYTH"/>
    <property type="match status" value="1"/>
</dbReference>
<proteinExistence type="predicted"/>
<dbReference type="InterPro" id="IPR033469">
    <property type="entry name" value="CYTH-like_dom_sf"/>
</dbReference>